<dbReference type="AlphaFoldDB" id="A0A4C1Y1B6"/>
<dbReference type="InterPro" id="IPR000477">
    <property type="entry name" value="RT_dom"/>
</dbReference>
<comment type="caution">
    <text evidence="2">The sequence shown here is derived from an EMBL/GenBank/DDBJ whole genome shotgun (WGS) entry which is preliminary data.</text>
</comment>
<dbReference type="OrthoDB" id="425681at2759"/>
<evidence type="ECO:0000259" key="1">
    <source>
        <dbReference type="Pfam" id="PF00078"/>
    </source>
</evidence>
<reference evidence="2 3" key="1">
    <citation type="journal article" date="2019" name="Commun. Biol.">
        <title>The bagworm genome reveals a unique fibroin gene that provides high tensile strength.</title>
        <authorList>
            <person name="Kono N."/>
            <person name="Nakamura H."/>
            <person name="Ohtoshi R."/>
            <person name="Tomita M."/>
            <person name="Numata K."/>
            <person name="Arakawa K."/>
        </authorList>
    </citation>
    <scope>NUCLEOTIDE SEQUENCE [LARGE SCALE GENOMIC DNA]</scope>
</reference>
<dbReference type="Proteomes" id="UP000299102">
    <property type="component" value="Unassembled WGS sequence"/>
</dbReference>
<name>A0A4C1Y1B6_EUMVA</name>
<feature type="domain" description="Reverse transcriptase" evidence="1">
    <location>
        <begin position="5"/>
        <end position="58"/>
    </location>
</feature>
<proteinExistence type="predicted"/>
<sequence>MDELSVNCLLYTDDQVILAPSACELQEMVNKMNDSVKKRGMKVNFGKTKIRMTECDILIEGIRFGNTKQSARVIANPYSSLLLSSLTLPALPPLAHFRKELSRSSARVDIPLSCIDIHWANTYYSPSRDHERHSVLDSNADSAFTAKSHSRF</sequence>
<keyword evidence="3" id="KW-1185">Reference proteome</keyword>
<accession>A0A4C1Y1B6</accession>
<organism evidence="2 3">
    <name type="scientific">Eumeta variegata</name>
    <name type="common">Bagworm moth</name>
    <name type="synonym">Eumeta japonica</name>
    <dbReference type="NCBI Taxonomy" id="151549"/>
    <lineage>
        <taxon>Eukaryota</taxon>
        <taxon>Metazoa</taxon>
        <taxon>Ecdysozoa</taxon>
        <taxon>Arthropoda</taxon>
        <taxon>Hexapoda</taxon>
        <taxon>Insecta</taxon>
        <taxon>Pterygota</taxon>
        <taxon>Neoptera</taxon>
        <taxon>Endopterygota</taxon>
        <taxon>Lepidoptera</taxon>
        <taxon>Glossata</taxon>
        <taxon>Ditrysia</taxon>
        <taxon>Tineoidea</taxon>
        <taxon>Psychidae</taxon>
        <taxon>Oiketicinae</taxon>
        <taxon>Eumeta</taxon>
    </lineage>
</organism>
<dbReference type="Pfam" id="PF00078">
    <property type="entry name" value="RVT_1"/>
    <property type="match status" value="1"/>
</dbReference>
<gene>
    <name evidence="2" type="ORF">EVAR_49910_1</name>
</gene>
<dbReference type="EMBL" id="BGZK01001048">
    <property type="protein sequence ID" value="GBP69658.1"/>
    <property type="molecule type" value="Genomic_DNA"/>
</dbReference>
<evidence type="ECO:0000313" key="2">
    <source>
        <dbReference type="EMBL" id="GBP69658.1"/>
    </source>
</evidence>
<protein>
    <recommendedName>
        <fullName evidence="1">Reverse transcriptase domain-containing protein</fullName>
    </recommendedName>
</protein>
<evidence type="ECO:0000313" key="3">
    <source>
        <dbReference type="Proteomes" id="UP000299102"/>
    </source>
</evidence>